<feature type="domain" description="Erythromycin biosynthesis protein CIII-like C-terminal" evidence="1">
    <location>
        <begin position="287"/>
        <end position="371"/>
    </location>
</feature>
<proteinExistence type="predicted"/>
<dbReference type="InParanoid" id="A0A6M4HD89"/>
<dbReference type="Pfam" id="PF06722">
    <property type="entry name" value="EryCIII-like_C"/>
    <property type="match status" value="1"/>
</dbReference>
<dbReference type="InterPro" id="IPR010610">
    <property type="entry name" value="EryCIII-like_C"/>
</dbReference>
<dbReference type="SUPFAM" id="SSF53756">
    <property type="entry name" value="UDP-Glycosyltransferase/glycogen phosphorylase"/>
    <property type="match status" value="1"/>
</dbReference>
<dbReference type="EMBL" id="CP053073">
    <property type="protein sequence ID" value="QJR15957.1"/>
    <property type="molecule type" value="Genomic_DNA"/>
</dbReference>
<sequence>MARIVFAWELGGSIGHAVASARLGAALAARGHEVAFIFRDLTPLRFLPEAQAFPAFQAPRIREEGRATSPSGYAEILQGYGYLDSRSLIGLVGAWRSLLTDWKADLVVADFSPTALLAARTLGLRRVTYGNGFFTPPRLAPLPPFRIGPEVDIARLAENEAQVLAVVNQALAHFSAKPLAQLSGQFETDEDFLCTFAELDHYGTRPVSHYWGPRMSTDAGASVHWPSGGGKKVLVYVQAQFEGLDELIGALRMRPHSVVAFIPRLDESRRRALEGPRRKISPSMARLDTLLAECDLLVCHGGEIAPGALMHGVPTLMLPQHYEQFLMSLRMQQLGAGLAPGAPPAPGEITALLDRLLAEPAHKTNAASYAKRHPQFSPREQRRRVIQRIEDILATNRTTPQGSP</sequence>
<evidence type="ECO:0000313" key="3">
    <source>
        <dbReference type="Proteomes" id="UP000503096"/>
    </source>
</evidence>
<evidence type="ECO:0000313" key="2">
    <source>
        <dbReference type="EMBL" id="QJR15957.1"/>
    </source>
</evidence>
<dbReference type="RefSeq" id="WP_171163687.1">
    <property type="nucleotide sequence ID" value="NZ_CP053073.1"/>
</dbReference>
<accession>A0A6M4HD89</accession>
<dbReference type="Proteomes" id="UP000503096">
    <property type="component" value="Chromosome"/>
</dbReference>
<dbReference type="Gene3D" id="3.40.50.2000">
    <property type="entry name" value="Glycogen Phosphorylase B"/>
    <property type="match status" value="2"/>
</dbReference>
<keyword evidence="3" id="KW-1185">Reference proteome</keyword>
<gene>
    <name evidence="2" type="ORF">DSM104440_02785</name>
</gene>
<dbReference type="AlphaFoldDB" id="A0A6M4HD89"/>
<dbReference type="KEGG" id="upl:DSM104440_02785"/>
<dbReference type="GO" id="GO:0016757">
    <property type="term" value="F:glycosyltransferase activity"/>
    <property type="evidence" value="ECO:0007669"/>
    <property type="project" value="UniProtKB-ARBA"/>
</dbReference>
<name>A0A6M4HD89_9PROT</name>
<reference evidence="2 3" key="1">
    <citation type="submission" date="2020-04" db="EMBL/GenBank/DDBJ databases">
        <title>Usitatibacter rugosus gen. nov., sp. nov. and Usitatibacter palustris sp. nov., novel members of Usitatibacteraceae fam. nov. within the order Nitrosomonadales isolated from soil.</title>
        <authorList>
            <person name="Huber K.J."/>
            <person name="Neumann-Schaal M."/>
            <person name="Geppert A."/>
            <person name="Luckner M."/>
            <person name="Wanner G."/>
            <person name="Overmann J."/>
        </authorList>
    </citation>
    <scope>NUCLEOTIDE SEQUENCE [LARGE SCALE GENOMIC DNA]</scope>
    <source>
        <strain evidence="2 3">Swamp67</strain>
    </source>
</reference>
<protein>
    <recommendedName>
        <fullName evidence="1">Erythromycin biosynthesis protein CIII-like C-terminal domain-containing protein</fullName>
    </recommendedName>
</protein>
<evidence type="ECO:0000259" key="1">
    <source>
        <dbReference type="Pfam" id="PF06722"/>
    </source>
</evidence>
<organism evidence="2 3">
    <name type="scientific">Usitatibacter palustris</name>
    <dbReference type="NCBI Taxonomy" id="2732487"/>
    <lineage>
        <taxon>Bacteria</taxon>
        <taxon>Pseudomonadati</taxon>
        <taxon>Pseudomonadota</taxon>
        <taxon>Betaproteobacteria</taxon>
        <taxon>Nitrosomonadales</taxon>
        <taxon>Usitatibacteraceae</taxon>
        <taxon>Usitatibacter</taxon>
    </lineage>
</organism>